<dbReference type="InterPro" id="IPR057982">
    <property type="entry name" value="TPR_NAA35"/>
</dbReference>
<gene>
    <name evidence="7" type="ORF">Poli38472_008485</name>
</gene>
<name>A0A8K1C3L3_PYTOL</name>
<feature type="domain" description="NAA35-like N-terminal" evidence="5">
    <location>
        <begin position="37"/>
        <end position="200"/>
    </location>
</feature>
<evidence type="ECO:0000313" key="8">
    <source>
        <dbReference type="Proteomes" id="UP000794436"/>
    </source>
</evidence>
<dbReference type="GO" id="GO:0031417">
    <property type="term" value="C:NatC complex"/>
    <property type="evidence" value="ECO:0007669"/>
    <property type="project" value="InterPro"/>
</dbReference>
<feature type="domain" description="NAA35-like TPR repeats" evidence="6">
    <location>
        <begin position="389"/>
        <end position="804"/>
    </location>
</feature>
<accession>A0A8K1C3L3</accession>
<dbReference type="AlphaFoldDB" id="A0A8K1C3L3"/>
<keyword evidence="3" id="KW-0963">Cytoplasm</keyword>
<reference evidence="7" key="1">
    <citation type="submission" date="2019-03" db="EMBL/GenBank/DDBJ databases">
        <title>Long read genome sequence of the mycoparasitic Pythium oligandrum ATCC 38472 isolated from sugarbeet rhizosphere.</title>
        <authorList>
            <person name="Gaulin E."/>
        </authorList>
    </citation>
    <scope>NUCLEOTIDE SEQUENCE</scope>
    <source>
        <strain evidence="7">ATCC 38472_TT</strain>
    </source>
</reference>
<evidence type="ECO:0000256" key="3">
    <source>
        <dbReference type="ARBA" id="ARBA00022490"/>
    </source>
</evidence>
<proteinExistence type="inferred from homology"/>
<evidence type="ECO:0000256" key="2">
    <source>
        <dbReference type="ARBA" id="ARBA00006289"/>
    </source>
</evidence>
<keyword evidence="8" id="KW-1185">Reference proteome</keyword>
<feature type="region of interest" description="Disordered" evidence="4">
    <location>
        <begin position="763"/>
        <end position="782"/>
    </location>
</feature>
<dbReference type="PANTHER" id="PTHR21373">
    <property type="entry name" value="GLUCOSE REPRESSIBLE PROTEIN MAK10"/>
    <property type="match status" value="1"/>
</dbReference>
<evidence type="ECO:0000259" key="5">
    <source>
        <dbReference type="Pfam" id="PF04112"/>
    </source>
</evidence>
<dbReference type="OrthoDB" id="269405at2759"/>
<comment type="caution">
    <text evidence="7">The sequence shown here is derived from an EMBL/GenBank/DDBJ whole genome shotgun (WGS) entry which is preliminary data.</text>
</comment>
<feature type="compositionally biased region" description="Basic residues" evidence="4">
    <location>
        <begin position="244"/>
        <end position="254"/>
    </location>
</feature>
<evidence type="ECO:0000259" key="6">
    <source>
        <dbReference type="Pfam" id="PF25789"/>
    </source>
</evidence>
<evidence type="ECO:0008006" key="9">
    <source>
        <dbReference type="Google" id="ProtNLM"/>
    </source>
</evidence>
<comment type="subcellular location">
    <subcellularLocation>
        <location evidence="1">Cytoplasm</location>
    </subcellularLocation>
</comment>
<dbReference type="Pfam" id="PF25789">
    <property type="entry name" value="TPR_NAA35"/>
    <property type="match status" value="1"/>
</dbReference>
<dbReference type="Pfam" id="PF04112">
    <property type="entry name" value="Mak10"/>
    <property type="match status" value="1"/>
</dbReference>
<dbReference type="PANTHER" id="PTHR21373:SF0">
    <property type="entry name" value="N-ALPHA-ACETYLTRANSFERASE 35, NATC AUXILIARY SUBUNIT"/>
    <property type="match status" value="1"/>
</dbReference>
<feature type="region of interest" description="Disordered" evidence="4">
    <location>
        <begin position="590"/>
        <end position="614"/>
    </location>
</feature>
<comment type="similarity">
    <text evidence="2">Belongs to the MAK10 family.</text>
</comment>
<organism evidence="7 8">
    <name type="scientific">Pythium oligandrum</name>
    <name type="common">Mycoparasitic fungus</name>
    <dbReference type="NCBI Taxonomy" id="41045"/>
    <lineage>
        <taxon>Eukaryota</taxon>
        <taxon>Sar</taxon>
        <taxon>Stramenopiles</taxon>
        <taxon>Oomycota</taxon>
        <taxon>Peronosporomycetes</taxon>
        <taxon>Pythiales</taxon>
        <taxon>Pythiaceae</taxon>
        <taxon>Pythium</taxon>
    </lineage>
</organism>
<evidence type="ECO:0000256" key="1">
    <source>
        <dbReference type="ARBA" id="ARBA00004496"/>
    </source>
</evidence>
<protein>
    <recommendedName>
        <fullName evidence="9">N-alpha-acetyltransferase 35, NatC auxiliary subunit</fullName>
    </recommendedName>
</protein>
<evidence type="ECO:0000313" key="7">
    <source>
        <dbReference type="EMBL" id="TMW55837.1"/>
    </source>
</evidence>
<evidence type="ECO:0000256" key="4">
    <source>
        <dbReference type="SAM" id="MobiDB-lite"/>
    </source>
</evidence>
<dbReference type="EMBL" id="SPLM01000146">
    <property type="protein sequence ID" value="TMW55837.1"/>
    <property type="molecule type" value="Genomic_DNA"/>
</dbReference>
<feature type="compositionally biased region" description="Basic and acidic residues" evidence="4">
    <location>
        <begin position="590"/>
        <end position="607"/>
    </location>
</feature>
<feature type="region of interest" description="Disordered" evidence="4">
    <location>
        <begin position="239"/>
        <end position="270"/>
    </location>
</feature>
<dbReference type="InterPro" id="IPR007244">
    <property type="entry name" value="Naa35_N"/>
</dbReference>
<dbReference type="InterPro" id="IPR057983">
    <property type="entry name" value="NAA35-like_N"/>
</dbReference>
<dbReference type="Proteomes" id="UP000794436">
    <property type="component" value="Unassembled WGS sequence"/>
</dbReference>
<sequence>MAPSADSAAAKAATTAMSQWQDVTELFGTAAKELKVGHLVHVESFNLFDSMSALELMDPKMDAGMALHGAAPLSIADRLQQKSIPLSFTSARDVLATMDLLFRHEAAWLNGQPLAQTLLTCVYMHRDVIRSLLEALVPRDGSEKSVEDRLETALQQLGGSVSDTLSLVMATFTLMILHTSSHVREVVVRADIYEEEDFSPGTGFDLSIFEWWTRPATEMLLIHTIDRLEKLLAEQRTAAASRGSSKKASKKKTGKAASGAQENNEKPVDSLQGLHTNVKISVSYCEAMLRRLRLRKVLYLVYNEMGLAETLCDLAHAREQFASAQELLKSFATEPLEFDPECLSGKPFGFDPALNRLISSSTPPREVALPTLDDALAIYQKLLEELVAVCSPGVWTTMEEVRVFLSDFSRKKPGIIARSFVLLYLYCDKKIYGKHGFMDWLTEEMVLNGVPSVLLSTQEGVQFSSRSIETVYESLKVYLFNRSRQRARIEYLLEEWGVLQLEASVIDERFTTEMSIPKATYPRYFTAWTLEQVVVLMLQYVSLGFELELYAPSEYSMVYWYLDYLYGSRLQNLNFTWGFIDKMKEIMKDHPRGRGKAGKEENQAGKDDTEETMDPTKARYLREMSYCEMQRSLMRAFFQAFAAMEREELVSATLPTYGTHAIRFQHRFAPFQSLQYPAPLVYEDYLKNSDFSRFAVDLIYKSVEECFKATRTHAEQALLSAISASTATEDETGDATTPVHGDEIKQALQVAIANAVRLARREQEQAAAQGKAGRKSRNHQVSTLNAPTTFSDAVEFSLHPYFPLLRLSRSGPSSERR</sequence>